<organism evidence="1 2">
    <name type="scientific">Diversispora eburnea</name>
    <dbReference type="NCBI Taxonomy" id="1213867"/>
    <lineage>
        <taxon>Eukaryota</taxon>
        <taxon>Fungi</taxon>
        <taxon>Fungi incertae sedis</taxon>
        <taxon>Mucoromycota</taxon>
        <taxon>Glomeromycotina</taxon>
        <taxon>Glomeromycetes</taxon>
        <taxon>Diversisporales</taxon>
        <taxon>Diversisporaceae</taxon>
        <taxon>Diversispora</taxon>
    </lineage>
</organism>
<name>A0A9N9F9I7_9GLOM</name>
<evidence type="ECO:0000313" key="2">
    <source>
        <dbReference type="Proteomes" id="UP000789706"/>
    </source>
</evidence>
<proteinExistence type="predicted"/>
<comment type="caution">
    <text evidence="1">The sequence shown here is derived from an EMBL/GenBank/DDBJ whole genome shotgun (WGS) entry which is preliminary data.</text>
</comment>
<dbReference type="EMBL" id="CAJVPK010000501">
    <property type="protein sequence ID" value="CAG8518680.1"/>
    <property type="molecule type" value="Genomic_DNA"/>
</dbReference>
<sequence length="285" mass="34020">MRLCESYDFIDPRKNVHNKEKINKNFEEIFFVKVPKTSFDSLHVCHMSEMHDKNTIEDLEDWKEKSNFVLIKQRFWFERLIYCHFRDQSPQSSHPEITYAEIIKLPRHTYVGLVEIIYKAWLDKEFDPYNFAGILKCIFVLFSYDSNEALIKSLHTNLVIDAINQSKEFIYYAVENSKQVNIVKSEAYISYRVQNEEVLRENYPSVDSASDPYQSERTRFNINNFVNILNDDLKENGFDSLVIVYYNWRGMSRFSWEKSGITKISYRTYRSIEEFRSSLQKITAS</sequence>
<dbReference type="Proteomes" id="UP000789706">
    <property type="component" value="Unassembled WGS sequence"/>
</dbReference>
<dbReference type="AlphaFoldDB" id="A0A9N9F9I7"/>
<dbReference type="OrthoDB" id="2392009at2759"/>
<accession>A0A9N9F9I7</accession>
<evidence type="ECO:0000313" key="1">
    <source>
        <dbReference type="EMBL" id="CAG8518680.1"/>
    </source>
</evidence>
<keyword evidence="2" id="KW-1185">Reference proteome</keyword>
<gene>
    <name evidence="1" type="ORF">DEBURN_LOCUS5546</name>
</gene>
<protein>
    <submittedName>
        <fullName evidence="1">7447_t:CDS:1</fullName>
    </submittedName>
</protein>
<reference evidence="1" key="1">
    <citation type="submission" date="2021-06" db="EMBL/GenBank/DDBJ databases">
        <authorList>
            <person name="Kallberg Y."/>
            <person name="Tangrot J."/>
            <person name="Rosling A."/>
        </authorList>
    </citation>
    <scope>NUCLEOTIDE SEQUENCE</scope>
    <source>
        <strain evidence="1">AZ414A</strain>
    </source>
</reference>